<dbReference type="InterPro" id="IPR035423">
    <property type="entry name" value="M60-like_N"/>
</dbReference>
<sequence>MSATHGESTWLESLEAASPTAANPLLIPKGDAAGRERWAEWIANYSTLPADQVRSNPAASVFPGAVKGEVGRVKGRRFGIELDRAYWQFTGLYAPPGEKITITVSGGLPAETKIRIGCHTDDLFETDQWSRFPVISREVTLATGKTEIVNPFGGLIYIDVPRDAGRGGRYLPTHGGCVWLDEHPAREPRGVREILIDGAVEAPHFRLGKTTPEEWRKQLRDTGAPWGELEGRNMSFALPADVLASVEDPAELLQYWDRVLDEAWKFSGFPGTRGPTERFVPDIQTAAGLLHSGYPIVGQYSHAREMVDLATLRSEGNWGLFHELGHNHQSDAYTFDRFVEVTVNLHTLYLMKAVCRREPAEARLGWDVTADLRKLTVGDAGVFERLALYVPLIEEFGFESFTRTFRTYWVEGGMPEMSDNQKKIDEFVRRYSQAVGHDCSGYFARVGLPCGARTSAGLANLPKFMPPGLE</sequence>
<dbReference type="GO" id="GO:0005886">
    <property type="term" value="C:plasma membrane"/>
    <property type="evidence" value="ECO:0007669"/>
    <property type="project" value="TreeGrafter"/>
</dbReference>
<evidence type="ECO:0000259" key="1">
    <source>
        <dbReference type="PROSITE" id="PS51723"/>
    </source>
</evidence>
<evidence type="ECO:0000313" key="2">
    <source>
        <dbReference type="EMBL" id="QUE51916.1"/>
    </source>
</evidence>
<reference evidence="2" key="1">
    <citation type="submission" date="2021-04" db="EMBL/GenBank/DDBJ databases">
        <title>Luteolibacter sp. 32A isolated from the skin of an Anderson's salamander (Ambystoma andersonii).</title>
        <authorList>
            <person name="Spergser J."/>
            <person name="Busse H.-J."/>
        </authorList>
    </citation>
    <scope>NUCLEOTIDE SEQUENCE</scope>
    <source>
        <strain evidence="2">32A</strain>
    </source>
</reference>
<dbReference type="PANTHER" id="PTHR15730">
    <property type="entry name" value="EXPERIMENTAL AUTOIMMUNE PROSTATITIS ANTIGEN 2-RELATED"/>
    <property type="match status" value="1"/>
</dbReference>
<proteinExistence type="predicted"/>
<name>A0A975J0S3_9BACT</name>
<dbReference type="Gene3D" id="3.40.390.80">
    <property type="entry name" value="Peptidase M60, enhancin-like domain 2"/>
    <property type="match status" value="1"/>
</dbReference>
<dbReference type="PROSITE" id="PS51723">
    <property type="entry name" value="PEPTIDASE_M60"/>
    <property type="match status" value="1"/>
</dbReference>
<dbReference type="Pfam" id="PF17291">
    <property type="entry name" value="M60-like_N"/>
    <property type="match status" value="1"/>
</dbReference>
<dbReference type="InterPro" id="IPR051244">
    <property type="entry name" value="TCAF"/>
</dbReference>
<dbReference type="GO" id="GO:0090314">
    <property type="term" value="P:positive regulation of protein targeting to membrane"/>
    <property type="evidence" value="ECO:0007669"/>
    <property type="project" value="TreeGrafter"/>
</dbReference>
<keyword evidence="3" id="KW-1185">Reference proteome</keyword>
<dbReference type="InterPro" id="IPR031161">
    <property type="entry name" value="Peptidase_M60_dom"/>
</dbReference>
<dbReference type="SMART" id="SM01276">
    <property type="entry name" value="M60-like"/>
    <property type="match status" value="1"/>
</dbReference>
<evidence type="ECO:0000313" key="3">
    <source>
        <dbReference type="Proteomes" id="UP000676169"/>
    </source>
</evidence>
<dbReference type="Proteomes" id="UP000676169">
    <property type="component" value="Chromosome"/>
</dbReference>
<dbReference type="Gene3D" id="1.10.390.30">
    <property type="entry name" value="Peptidase M60, enhancin-like domain 3"/>
    <property type="match status" value="1"/>
</dbReference>
<accession>A0A975J0S3</accession>
<organism evidence="2 3">
    <name type="scientific">Luteolibacter ambystomatis</name>
    <dbReference type="NCBI Taxonomy" id="2824561"/>
    <lineage>
        <taxon>Bacteria</taxon>
        <taxon>Pseudomonadati</taxon>
        <taxon>Verrucomicrobiota</taxon>
        <taxon>Verrucomicrobiia</taxon>
        <taxon>Verrucomicrobiales</taxon>
        <taxon>Verrucomicrobiaceae</taxon>
        <taxon>Luteolibacter</taxon>
    </lineage>
</organism>
<dbReference type="Pfam" id="PF13402">
    <property type="entry name" value="Peptidase_M60"/>
    <property type="match status" value="1"/>
</dbReference>
<dbReference type="EMBL" id="CP073100">
    <property type="protein sequence ID" value="QUE51916.1"/>
    <property type="molecule type" value="Genomic_DNA"/>
</dbReference>
<feature type="domain" description="Peptidase M60" evidence="1">
    <location>
        <begin position="85"/>
        <end position="397"/>
    </location>
</feature>
<protein>
    <submittedName>
        <fullName evidence="2">M60 family metallopeptidase</fullName>
    </submittedName>
</protein>
<gene>
    <name evidence="2" type="ORF">KBB96_03275</name>
</gene>
<dbReference type="RefSeq" id="WP_211632206.1">
    <property type="nucleotide sequence ID" value="NZ_CP073100.1"/>
</dbReference>
<dbReference type="AlphaFoldDB" id="A0A975J0S3"/>
<dbReference type="GO" id="GO:0044325">
    <property type="term" value="F:transmembrane transporter binding"/>
    <property type="evidence" value="ECO:0007669"/>
    <property type="project" value="TreeGrafter"/>
</dbReference>
<dbReference type="PANTHER" id="PTHR15730:SF5">
    <property type="entry name" value="SI:CH211-210B2.2-RELATED"/>
    <property type="match status" value="1"/>
</dbReference>
<dbReference type="KEGG" id="lamb:KBB96_03275"/>
<dbReference type="InterPro" id="IPR042279">
    <property type="entry name" value="Pep_M60_3"/>
</dbReference>
<dbReference type="Gene3D" id="2.60.120.1250">
    <property type="entry name" value="Peptidase M60, enhancin-like domain 1"/>
    <property type="match status" value="1"/>
</dbReference>